<organism evidence="2 3">
    <name type="scientific">Pigmentiphaga humi</name>
    <dbReference type="NCBI Taxonomy" id="2478468"/>
    <lineage>
        <taxon>Bacteria</taxon>
        <taxon>Pseudomonadati</taxon>
        <taxon>Pseudomonadota</taxon>
        <taxon>Betaproteobacteria</taxon>
        <taxon>Burkholderiales</taxon>
        <taxon>Alcaligenaceae</taxon>
        <taxon>Pigmentiphaga</taxon>
    </lineage>
</organism>
<dbReference type="AlphaFoldDB" id="A0A3P4B1U4"/>
<sequence>MKPSTPPDPRSARQPGQNARKEETAEAAQAPLEREQAERQNDRNVSADELGRAPRSNKLSGSGIDVAGPADK</sequence>
<dbReference type="Proteomes" id="UP000277294">
    <property type="component" value="Unassembled WGS sequence"/>
</dbReference>
<accession>A0A3P4B1U4</accession>
<feature type="region of interest" description="Disordered" evidence="1">
    <location>
        <begin position="1"/>
        <end position="72"/>
    </location>
</feature>
<dbReference type="EMBL" id="UWPJ01000010">
    <property type="protein sequence ID" value="VCU69105.1"/>
    <property type="molecule type" value="Genomic_DNA"/>
</dbReference>
<protein>
    <submittedName>
        <fullName evidence="2">Uncharacterized protein</fullName>
    </submittedName>
</protein>
<reference evidence="2 3" key="1">
    <citation type="submission" date="2018-10" db="EMBL/GenBank/DDBJ databases">
        <authorList>
            <person name="Criscuolo A."/>
        </authorList>
    </citation>
    <scope>NUCLEOTIDE SEQUENCE [LARGE SCALE GENOMIC DNA]</scope>
    <source>
        <strain evidence="2">DnA1</strain>
    </source>
</reference>
<gene>
    <name evidence="2" type="ORF">PIGHUM_01165</name>
</gene>
<keyword evidence="3" id="KW-1185">Reference proteome</keyword>
<dbReference type="OrthoDB" id="8688601at2"/>
<dbReference type="RefSeq" id="WP_160142178.1">
    <property type="nucleotide sequence ID" value="NZ_UWPJ01000010.1"/>
</dbReference>
<evidence type="ECO:0000256" key="1">
    <source>
        <dbReference type="SAM" id="MobiDB-lite"/>
    </source>
</evidence>
<evidence type="ECO:0000313" key="3">
    <source>
        <dbReference type="Proteomes" id="UP000277294"/>
    </source>
</evidence>
<proteinExistence type="predicted"/>
<feature type="compositionally biased region" description="Basic and acidic residues" evidence="1">
    <location>
        <begin position="32"/>
        <end position="52"/>
    </location>
</feature>
<name>A0A3P4B1U4_9BURK</name>
<evidence type="ECO:0000313" key="2">
    <source>
        <dbReference type="EMBL" id="VCU69105.1"/>
    </source>
</evidence>